<proteinExistence type="predicted"/>
<sequence length="81" mass="9787">MANIPESNYTMNRELYVKDIDIEYKELITKLRISGYIVWVMRIWKNNECHDEALIEAFQEDFAEWTSQIFDVADRLLLRDL</sequence>
<evidence type="ECO:0000313" key="1">
    <source>
        <dbReference type="EMBL" id="KHJ35653.1"/>
    </source>
</evidence>
<dbReference type="EMBL" id="JNVN01000313">
    <property type="protein sequence ID" value="KHJ35653.1"/>
    <property type="molecule type" value="Genomic_DNA"/>
</dbReference>
<dbReference type="Proteomes" id="UP000030854">
    <property type="component" value="Unassembled WGS sequence"/>
</dbReference>
<dbReference type="HOGENOM" id="CLU_2575626_0_0_1"/>
<accession>A0A0B1PBL8</accession>
<keyword evidence="2" id="KW-1185">Reference proteome</keyword>
<comment type="caution">
    <text evidence="1">The sequence shown here is derived from an EMBL/GenBank/DDBJ whole genome shotgun (WGS) entry which is preliminary data.</text>
</comment>
<name>A0A0B1PBL8_UNCNE</name>
<reference evidence="1 2" key="1">
    <citation type="journal article" date="2014" name="BMC Genomics">
        <title>Adaptive genomic structural variation in the grape powdery mildew pathogen, Erysiphe necator.</title>
        <authorList>
            <person name="Jones L."/>
            <person name="Riaz S."/>
            <person name="Morales-Cruz A."/>
            <person name="Amrine K.C."/>
            <person name="McGuire B."/>
            <person name="Gubler W.D."/>
            <person name="Walker M.A."/>
            <person name="Cantu D."/>
        </authorList>
    </citation>
    <scope>NUCLEOTIDE SEQUENCE [LARGE SCALE GENOMIC DNA]</scope>
    <source>
        <strain evidence="2">c</strain>
    </source>
</reference>
<organism evidence="1 2">
    <name type="scientific">Uncinula necator</name>
    <name type="common">Grape powdery mildew</name>
    <dbReference type="NCBI Taxonomy" id="52586"/>
    <lineage>
        <taxon>Eukaryota</taxon>
        <taxon>Fungi</taxon>
        <taxon>Dikarya</taxon>
        <taxon>Ascomycota</taxon>
        <taxon>Pezizomycotina</taxon>
        <taxon>Leotiomycetes</taxon>
        <taxon>Erysiphales</taxon>
        <taxon>Erysiphaceae</taxon>
        <taxon>Erysiphe</taxon>
    </lineage>
</organism>
<protein>
    <submittedName>
        <fullName evidence="1">Uncharacterized protein</fullName>
    </submittedName>
</protein>
<dbReference type="AlphaFoldDB" id="A0A0B1PBL8"/>
<evidence type="ECO:0000313" key="2">
    <source>
        <dbReference type="Proteomes" id="UP000030854"/>
    </source>
</evidence>
<gene>
    <name evidence="1" type="ORF">EV44_g3794</name>
</gene>